<dbReference type="WBParaSite" id="GPUH_0002604201-mRNA-1">
    <property type="protein sequence ID" value="GPUH_0002604201-mRNA-1"/>
    <property type="gene ID" value="GPUH_0002604201"/>
</dbReference>
<sequence>MDDDQHNCSTTSHLDSEVVQEATNMWQAPKRVTAEQSPITVDHGAGKEVHLLLKMVNRLRPYIPPSPNNRLLRVAV</sequence>
<evidence type="ECO:0000313" key="1">
    <source>
        <dbReference type="EMBL" id="VDN44985.1"/>
    </source>
</evidence>
<dbReference type="Proteomes" id="UP000271098">
    <property type="component" value="Unassembled WGS sequence"/>
</dbReference>
<keyword evidence="2" id="KW-1185">Reference proteome</keyword>
<dbReference type="EMBL" id="UYRT01108065">
    <property type="protein sequence ID" value="VDN44985.1"/>
    <property type="molecule type" value="Genomic_DNA"/>
</dbReference>
<dbReference type="AlphaFoldDB" id="A0A183EYH1"/>
<reference evidence="1 2" key="2">
    <citation type="submission" date="2018-11" db="EMBL/GenBank/DDBJ databases">
        <authorList>
            <consortium name="Pathogen Informatics"/>
        </authorList>
    </citation>
    <scope>NUCLEOTIDE SEQUENCE [LARGE SCALE GENOMIC DNA]</scope>
</reference>
<protein>
    <submittedName>
        <fullName evidence="1 3">Uncharacterized protein</fullName>
    </submittedName>
</protein>
<name>A0A183EYH1_9BILA</name>
<evidence type="ECO:0000313" key="3">
    <source>
        <dbReference type="WBParaSite" id="GPUH_0002604201-mRNA-1"/>
    </source>
</evidence>
<organism evidence="3">
    <name type="scientific">Gongylonema pulchrum</name>
    <dbReference type="NCBI Taxonomy" id="637853"/>
    <lineage>
        <taxon>Eukaryota</taxon>
        <taxon>Metazoa</taxon>
        <taxon>Ecdysozoa</taxon>
        <taxon>Nematoda</taxon>
        <taxon>Chromadorea</taxon>
        <taxon>Rhabditida</taxon>
        <taxon>Spirurina</taxon>
        <taxon>Spiruromorpha</taxon>
        <taxon>Spiruroidea</taxon>
        <taxon>Gongylonematidae</taxon>
        <taxon>Gongylonema</taxon>
    </lineage>
</organism>
<accession>A0A183EYH1</accession>
<proteinExistence type="predicted"/>
<evidence type="ECO:0000313" key="2">
    <source>
        <dbReference type="Proteomes" id="UP000271098"/>
    </source>
</evidence>
<gene>
    <name evidence="1" type="ORF">GPUH_LOCUS26013</name>
</gene>
<reference evidence="3" key="1">
    <citation type="submission" date="2016-06" db="UniProtKB">
        <authorList>
            <consortium name="WormBaseParasite"/>
        </authorList>
    </citation>
    <scope>IDENTIFICATION</scope>
</reference>